<comment type="cofactor">
    <cofactor evidence="16">
        <name>heme b</name>
        <dbReference type="ChEBI" id="CHEBI:60344"/>
    </cofactor>
    <text evidence="16">Binds 1 heme b (iron(II)-protoporphyrin IX) group per subunit.</text>
</comment>
<dbReference type="Gene3D" id="1.10.420.10">
    <property type="entry name" value="Peroxidase, domain 2"/>
    <property type="match status" value="2"/>
</dbReference>
<dbReference type="GO" id="GO:0140825">
    <property type="term" value="F:lactoperoxidase activity"/>
    <property type="evidence" value="ECO:0007669"/>
    <property type="project" value="UniProtKB-EC"/>
</dbReference>
<dbReference type="PROSITE" id="PS00435">
    <property type="entry name" value="PEROXIDASE_1"/>
    <property type="match status" value="2"/>
</dbReference>
<keyword evidence="10 18" id="KW-1015">Disulfide bond</keyword>
<feature type="binding site" description="axial binding residue" evidence="16">
    <location>
        <position position="180"/>
    </location>
    <ligand>
        <name>heme b</name>
        <dbReference type="ChEBI" id="CHEBI:60344"/>
    </ligand>
    <ligandPart>
        <name>Fe</name>
        <dbReference type="ChEBI" id="CHEBI:18248"/>
    </ligandPart>
</feature>
<comment type="caution">
    <text evidence="21">The sequence shown here is derived from an EMBL/GenBank/DDBJ whole genome shotgun (WGS) entry which is preliminary data.</text>
</comment>
<evidence type="ECO:0000256" key="16">
    <source>
        <dbReference type="PIRSR" id="PIRSR600823-3"/>
    </source>
</evidence>
<dbReference type="Pfam" id="PF00141">
    <property type="entry name" value="peroxidase"/>
    <property type="match status" value="2"/>
</dbReference>
<protein>
    <recommendedName>
        <fullName evidence="20">Plant heme peroxidase family profile domain-containing protein</fullName>
    </recommendedName>
</protein>
<evidence type="ECO:0000256" key="1">
    <source>
        <dbReference type="ARBA" id="ARBA00000189"/>
    </source>
</evidence>
<dbReference type="PRINTS" id="PR00461">
    <property type="entry name" value="PLPEROXIDASE"/>
</dbReference>
<feature type="chain" id="PRO_5032433075" description="Plant heme peroxidase family profile domain-containing protein" evidence="19">
    <location>
        <begin position="18"/>
        <end position="581"/>
    </location>
</feature>
<accession>A0A835FRR9</accession>
<dbReference type="FunFam" id="1.10.520.10:FF:000009">
    <property type="entry name" value="Peroxidase"/>
    <property type="match status" value="1"/>
</dbReference>
<evidence type="ECO:0000256" key="5">
    <source>
        <dbReference type="ARBA" id="ARBA00022617"/>
    </source>
</evidence>
<dbReference type="InterPro" id="IPR002016">
    <property type="entry name" value="Haem_peroxidase"/>
</dbReference>
<dbReference type="InterPro" id="IPR019793">
    <property type="entry name" value="Peroxidases_heam-ligand_BS"/>
</dbReference>
<feature type="signal peptide" evidence="19">
    <location>
        <begin position="1"/>
        <end position="17"/>
    </location>
</feature>
<dbReference type="GO" id="GO:0042744">
    <property type="term" value="P:hydrogen peroxide catabolic process"/>
    <property type="evidence" value="ECO:0007669"/>
    <property type="project" value="UniProtKB-KW"/>
</dbReference>
<comment type="cofactor">
    <cofactor evidence="16">
        <name>Ca(2+)</name>
        <dbReference type="ChEBI" id="CHEBI:29108"/>
    </cofactor>
    <text evidence="16">Binds 2 calcium ions per subunit.</text>
</comment>
<keyword evidence="11" id="KW-0325">Glycoprotein</keyword>
<feature type="binding site" evidence="16">
    <location>
        <position position="229"/>
    </location>
    <ligand>
        <name>Ca(2+)</name>
        <dbReference type="ChEBI" id="CHEBI:29108"/>
        <label>2</label>
    </ligand>
</feature>
<feature type="disulfide bond" evidence="18">
    <location>
        <begin position="187"/>
        <end position="210"/>
    </location>
</feature>
<proteinExistence type="inferred from homology"/>
<dbReference type="Proteomes" id="UP000636709">
    <property type="component" value="Unassembled WGS sequence"/>
</dbReference>
<evidence type="ECO:0000256" key="6">
    <source>
        <dbReference type="ARBA" id="ARBA00022723"/>
    </source>
</evidence>
<keyword evidence="13" id="KW-0376">Hydrogen peroxide</keyword>
<feature type="binding site" evidence="16">
    <location>
        <position position="224"/>
    </location>
    <ligand>
        <name>Ca(2+)</name>
        <dbReference type="ChEBI" id="CHEBI:29108"/>
        <label>2</label>
    </ligand>
</feature>
<keyword evidence="8" id="KW-0560">Oxidoreductase</keyword>
<dbReference type="AlphaFoldDB" id="A0A835FRR9"/>
<dbReference type="PANTHER" id="PTHR31517:SF51">
    <property type="entry name" value="PEROXIDASE 55"/>
    <property type="match status" value="1"/>
</dbReference>
<evidence type="ECO:0000256" key="10">
    <source>
        <dbReference type="ARBA" id="ARBA00023157"/>
    </source>
</evidence>
<evidence type="ECO:0000256" key="15">
    <source>
        <dbReference type="PIRSR" id="PIRSR600823-2"/>
    </source>
</evidence>
<dbReference type="CDD" id="cd00693">
    <property type="entry name" value="secretory_peroxidase"/>
    <property type="match status" value="1"/>
</dbReference>
<feature type="binding site" evidence="16">
    <location>
        <position position="221"/>
    </location>
    <ligand>
        <name>Ca(2+)</name>
        <dbReference type="ChEBI" id="CHEBI:29108"/>
        <label>2</label>
    </ligand>
</feature>
<dbReference type="InterPro" id="IPR010255">
    <property type="entry name" value="Haem_peroxidase_sf"/>
</dbReference>
<feature type="binding site" evidence="16">
    <location>
        <position position="58"/>
    </location>
    <ligand>
        <name>Ca(2+)</name>
        <dbReference type="ChEBI" id="CHEBI:29108"/>
        <label>1</label>
    </ligand>
</feature>
<dbReference type="GO" id="GO:0006979">
    <property type="term" value="P:response to oxidative stress"/>
    <property type="evidence" value="ECO:0007669"/>
    <property type="project" value="InterPro"/>
</dbReference>
<feature type="binding site" evidence="16">
    <location>
        <position position="72"/>
    </location>
    <ligand>
        <name>Ca(2+)</name>
        <dbReference type="ChEBI" id="CHEBI:29108"/>
        <label>1</label>
    </ligand>
</feature>
<keyword evidence="5" id="KW-0349">Heme</keyword>
<organism evidence="21 22">
    <name type="scientific">Digitaria exilis</name>
    <dbReference type="NCBI Taxonomy" id="1010633"/>
    <lineage>
        <taxon>Eukaryota</taxon>
        <taxon>Viridiplantae</taxon>
        <taxon>Streptophyta</taxon>
        <taxon>Embryophyta</taxon>
        <taxon>Tracheophyta</taxon>
        <taxon>Spermatophyta</taxon>
        <taxon>Magnoliopsida</taxon>
        <taxon>Liliopsida</taxon>
        <taxon>Poales</taxon>
        <taxon>Poaceae</taxon>
        <taxon>PACMAD clade</taxon>
        <taxon>Panicoideae</taxon>
        <taxon>Panicodae</taxon>
        <taxon>Paniceae</taxon>
        <taxon>Anthephorinae</taxon>
        <taxon>Digitaria</taxon>
    </lineage>
</organism>
<evidence type="ECO:0000256" key="8">
    <source>
        <dbReference type="ARBA" id="ARBA00023002"/>
    </source>
</evidence>
<evidence type="ECO:0000259" key="20">
    <source>
        <dbReference type="PROSITE" id="PS50873"/>
    </source>
</evidence>
<evidence type="ECO:0000256" key="3">
    <source>
        <dbReference type="ARBA" id="ARBA00006873"/>
    </source>
</evidence>
<feature type="binding site" evidence="16">
    <location>
        <position position="60"/>
    </location>
    <ligand>
        <name>Ca(2+)</name>
        <dbReference type="ChEBI" id="CHEBI:29108"/>
        <label>1</label>
    </ligand>
</feature>
<dbReference type="FunFam" id="1.10.420.10:FF:000001">
    <property type="entry name" value="Peroxidase"/>
    <property type="match status" value="2"/>
</dbReference>
<dbReference type="InterPro" id="IPR033905">
    <property type="entry name" value="Secretory_peroxidase"/>
</dbReference>
<evidence type="ECO:0000256" key="19">
    <source>
        <dbReference type="SAM" id="SignalP"/>
    </source>
</evidence>
<feature type="disulfide bond" evidence="18">
    <location>
        <begin position="54"/>
        <end position="59"/>
    </location>
</feature>
<keyword evidence="4" id="KW-0575">Peroxidase</keyword>
<feature type="active site" description="Proton acceptor" evidence="14">
    <location>
        <position position="52"/>
    </location>
</feature>
<keyword evidence="7 16" id="KW-0106">Calcium</keyword>
<reference evidence="21" key="1">
    <citation type="submission" date="2020-07" db="EMBL/GenBank/DDBJ databases">
        <title>Genome sequence and genetic diversity analysis of an under-domesticated orphan crop, white fonio (Digitaria exilis).</title>
        <authorList>
            <person name="Bennetzen J.L."/>
            <person name="Chen S."/>
            <person name="Ma X."/>
            <person name="Wang X."/>
            <person name="Yssel A.E.J."/>
            <person name="Chaluvadi S.R."/>
            <person name="Johnson M."/>
            <person name="Gangashetty P."/>
            <person name="Hamidou F."/>
            <person name="Sanogo M.D."/>
            <person name="Zwaenepoel A."/>
            <person name="Wallace J."/>
            <person name="Van De Peer Y."/>
            <person name="Van Deynze A."/>
        </authorList>
    </citation>
    <scope>NUCLEOTIDE SEQUENCE</scope>
    <source>
        <tissue evidence="21">Leaves</tissue>
    </source>
</reference>
<dbReference type="OrthoDB" id="2113341at2759"/>
<evidence type="ECO:0000256" key="9">
    <source>
        <dbReference type="ARBA" id="ARBA00023004"/>
    </source>
</evidence>
<evidence type="ECO:0000256" key="18">
    <source>
        <dbReference type="PIRSR" id="PIRSR600823-5"/>
    </source>
</evidence>
<evidence type="ECO:0000256" key="17">
    <source>
        <dbReference type="PIRSR" id="PIRSR600823-4"/>
    </source>
</evidence>
<dbReference type="InterPro" id="IPR000823">
    <property type="entry name" value="Peroxidase_pln"/>
</dbReference>
<dbReference type="GO" id="GO:0046872">
    <property type="term" value="F:metal ion binding"/>
    <property type="evidence" value="ECO:0007669"/>
    <property type="project" value="UniProtKB-KW"/>
</dbReference>
<feature type="domain" description="Plant heme peroxidase family profile" evidence="20">
    <location>
        <begin position="5"/>
        <end position="302"/>
    </location>
</feature>
<feature type="disulfide bond" evidence="18">
    <location>
        <begin position="21"/>
        <end position="100"/>
    </location>
</feature>
<evidence type="ECO:0000256" key="13">
    <source>
        <dbReference type="ARBA" id="ARBA00023324"/>
    </source>
</evidence>
<keyword evidence="19" id="KW-0732">Signal</keyword>
<dbReference type="PANTHER" id="PTHR31517">
    <property type="match status" value="1"/>
</dbReference>
<dbReference type="GO" id="GO:0020037">
    <property type="term" value="F:heme binding"/>
    <property type="evidence" value="ECO:0007669"/>
    <property type="project" value="InterPro"/>
</dbReference>
<name>A0A835FRR9_9POAL</name>
<evidence type="ECO:0000256" key="11">
    <source>
        <dbReference type="ARBA" id="ARBA00023180"/>
    </source>
</evidence>
<keyword evidence="22" id="KW-1185">Reference proteome</keyword>
<dbReference type="PROSITE" id="PS50873">
    <property type="entry name" value="PEROXIDASE_4"/>
    <property type="match status" value="2"/>
</dbReference>
<evidence type="ECO:0000313" key="21">
    <source>
        <dbReference type="EMBL" id="KAF8769358.1"/>
    </source>
</evidence>
<evidence type="ECO:0000256" key="4">
    <source>
        <dbReference type="ARBA" id="ARBA00022559"/>
    </source>
</evidence>
<evidence type="ECO:0000256" key="14">
    <source>
        <dbReference type="PIRSR" id="PIRSR600823-1"/>
    </source>
</evidence>
<feature type="site" description="Transition state stabilizer" evidence="17">
    <location>
        <position position="48"/>
    </location>
</feature>
<evidence type="ECO:0000256" key="2">
    <source>
        <dbReference type="ARBA" id="ARBA00004613"/>
    </source>
</evidence>
<comment type="similarity">
    <text evidence="3">Belongs to the peroxidase family. Ascorbate peroxidase subfamily.</text>
</comment>
<sequence>MLVVVLAVGVFSSPAAAAASCPQLEGIVRTEVRAALQREIALAAGLLRIFFHDCFPQGCDASVLLKTSGKTEQTMGPNTTLQPRALQLIEDIRAKVHAACGATVSCTDITALATREAVVASGGPTYAVSLGQLDSLAPASATDVNALPSPFTASVAQLLRAFRGRGLADAADLVALSGAHTIGRAICGFFQDRTANPGNDAFVRKLKADCDTDPNRVQQLDVVTPDAFDNGYYRALNASQGVFTSDMALLRDPTTAPIVRQFALSKDAFFAQFAKSMAKLGSVPRKPAGNVGEIRRSCFRTNAGGETLLLHGGVCLSFFDLTDHCSLLSALLSYMSERSMAQNQGLQQSALQLIESIRDAVHRRCGATVSCADILAVATAHAVNQAGGPVIPIALGRRDSLEPAPGWAVATLPRPDADVTTLINAFGSKGLGGVDLVALSGAHTVGKARCSAFADRTRSPNDAFTTGLAQACATDANRLQELDVISPERFDNAYFVDLRNRQGVLTSDQGLANDGRTSWLVNGFADNQAWFFGQFAASMEKMSKLTPASGSGGGEIRRNCFSRNSPGIIIQHATDDLHASA</sequence>
<dbReference type="PROSITE" id="PS00436">
    <property type="entry name" value="PEROXIDASE_2"/>
    <property type="match status" value="1"/>
</dbReference>
<feature type="disulfide bond" evidence="18">
    <location>
        <begin position="106"/>
        <end position="298"/>
    </location>
</feature>
<evidence type="ECO:0000313" key="22">
    <source>
        <dbReference type="Proteomes" id="UP000636709"/>
    </source>
</evidence>
<feature type="domain" description="Plant heme peroxidase family profile" evidence="20">
    <location>
        <begin position="318"/>
        <end position="564"/>
    </location>
</feature>
<evidence type="ECO:0000256" key="7">
    <source>
        <dbReference type="ARBA" id="ARBA00022837"/>
    </source>
</evidence>
<dbReference type="EMBL" id="JACEFO010000450">
    <property type="protein sequence ID" value="KAF8769358.1"/>
    <property type="molecule type" value="Genomic_DNA"/>
</dbReference>
<gene>
    <name evidence="21" type="ORF">HU200_006879</name>
</gene>
<keyword evidence="6 16" id="KW-0479">Metal-binding</keyword>
<dbReference type="Gene3D" id="1.10.520.10">
    <property type="match status" value="2"/>
</dbReference>
<dbReference type="Gramene" id="Dexi7B01G0024530.1">
    <property type="protein sequence ID" value="Dexi7B01G0024530.1:cds"/>
    <property type="gene ID" value="Dexi7B01G0024530"/>
</dbReference>
<feature type="binding site" evidence="16">
    <location>
        <position position="62"/>
    </location>
    <ligand>
        <name>Ca(2+)</name>
        <dbReference type="ChEBI" id="CHEBI:29108"/>
        <label>1</label>
    </ligand>
</feature>
<feature type="binding site" evidence="16">
    <location>
        <position position="181"/>
    </location>
    <ligand>
        <name>Ca(2+)</name>
        <dbReference type="ChEBI" id="CHEBI:29108"/>
        <label>2</label>
    </ligand>
</feature>
<dbReference type="PRINTS" id="PR00458">
    <property type="entry name" value="PEROXIDASE"/>
</dbReference>
<dbReference type="InterPro" id="IPR019794">
    <property type="entry name" value="Peroxidases_AS"/>
</dbReference>
<feature type="binding site" evidence="15">
    <location>
        <position position="148"/>
    </location>
    <ligand>
        <name>substrate</name>
    </ligand>
</feature>
<evidence type="ECO:0000256" key="12">
    <source>
        <dbReference type="ARBA" id="ARBA00023283"/>
    </source>
</evidence>
<dbReference type="GO" id="GO:0005576">
    <property type="term" value="C:extracellular region"/>
    <property type="evidence" value="ECO:0007669"/>
    <property type="project" value="UniProtKB-SubCell"/>
</dbReference>
<feature type="binding site" evidence="16">
    <location>
        <position position="53"/>
    </location>
    <ligand>
        <name>Ca(2+)</name>
        <dbReference type="ChEBI" id="CHEBI:29108"/>
        <label>1</label>
    </ligand>
</feature>
<keyword evidence="9 16" id="KW-0408">Iron</keyword>
<comment type="subcellular location">
    <subcellularLocation>
        <location evidence="2">Secreted</location>
    </subcellularLocation>
</comment>
<comment type="catalytic activity">
    <reaction evidence="1">
        <text>2 a phenolic donor + H2O2 = 2 a phenolic radical donor + 2 H2O</text>
        <dbReference type="Rhea" id="RHEA:56136"/>
        <dbReference type="ChEBI" id="CHEBI:15377"/>
        <dbReference type="ChEBI" id="CHEBI:16240"/>
        <dbReference type="ChEBI" id="CHEBI:139520"/>
        <dbReference type="ChEBI" id="CHEBI:139521"/>
        <dbReference type="EC" id="1.11.1.7"/>
    </reaction>
</comment>
<dbReference type="SUPFAM" id="SSF48113">
    <property type="entry name" value="Heme-dependent peroxidases"/>
    <property type="match status" value="2"/>
</dbReference>
<keyword evidence="12" id="KW-0873">Pyrrolidone carboxylic acid</keyword>